<evidence type="ECO:0000256" key="4">
    <source>
        <dbReference type="ARBA" id="ARBA00029447"/>
    </source>
</evidence>
<dbReference type="GO" id="GO:0004888">
    <property type="term" value="F:transmembrane signaling receptor activity"/>
    <property type="evidence" value="ECO:0007669"/>
    <property type="project" value="InterPro"/>
</dbReference>
<feature type="transmembrane region" description="Helical" evidence="7">
    <location>
        <begin position="185"/>
        <end position="205"/>
    </location>
</feature>
<evidence type="ECO:0000313" key="11">
    <source>
        <dbReference type="Proteomes" id="UP000325755"/>
    </source>
</evidence>
<dbReference type="GO" id="GO:0005886">
    <property type="term" value="C:plasma membrane"/>
    <property type="evidence" value="ECO:0007669"/>
    <property type="project" value="TreeGrafter"/>
</dbReference>
<keyword evidence="3 5" id="KW-0807">Transducer</keyword>
<evidence type="ECO:0000256" key="3">
    <source>
        <dbReference type="ARBA" id="ARBA00023224"/>
    </source>
</evidence>
<dbReference type="PRINTS" id="PR00260">
    <property type="entry name" value="CHEMTRNSDUCR"/>
</dbReference>
<keyword evidence="7" id="KW-1133">Transmembrane helix</keyword>
<evidence type="ECO:0000256" key="5">
    <source>
        <dbReference type="PROSITE-ProRule" id="PRU00284"/>
    </source>
</evidence>
<dbReference type="InterPro" id="IPR024478">
    <property type="entry name" value="HlyB_4HB_MCP"/>
</dbReference>
<protein>
    <submittedName>
        <fullName evidence="10">Methyl-accepting chemotaxis protein</fullName>
    </submittedName>
</protein>
<dbReference type="GO" id="GO:0007165">
    <property type="term" value="P:signal transduction"/>
    <property type="evidence" value="ECO:0007669"/>
    <property type="project" value="UniProtKB-KW"/>
</dbReference>
<dbReference type="PROSITE" id="PS50111">
    <property type="entry name" value="CHEMOTAXIS_TRANSDUC_2"/>
    <property type="match status" value="1"/>
</dbReference>
<feature type="region of interest" description="Disordered" evidence="6">
    <location>
        <begin position="280"/>
        <end position="310"/>
    </location>
</feature>
<dbReference type="InterPro" id="IPR051310">
    <property type="entry name" value="MCP_chemotaxis"/>
</dbReference>
<dbReference type="InterPro" id="IPR004089">
    <property type="entry name" value="MCPsignal_dom"/>
</dbReference>
<dbReference type="SUPFAM" id="SSF58104">
    <property type="entry name" value="Methyl-accepting chemotaxis protein (MCP) signaling domain"/>
    <property type="match status" value="1"/>
</dbReference>
<sequence>MTVAQRLYLLIFSSVLGLAGLVWVGYNQIETVFTSANYANINTVPSLVVIDDLRRHILRTRIGLNRHVLNTDESKMAEIETALKDNIQGVKNALKNYEPLISDDKDKKLLDLEKTLFTQYESDIEPILSESRQNHNDKARDLIAKNIPLADKLGAVVNDHMNYNVELGNKGAADAVAAKSYAVKLFVIIAALALLMISVMGWLIVRNLTRALGGEPALMQELATKVAAGDLTQDINVRAGDTVSAMAAMKRMVDNLRQTISQVGEATDALSQASEQVSETAQSLARGASEQAASVEQTSSSMEQMSSSVMQNAENAKVTDGIANKAAKEAEEGGGAVTATVAAMKTIAGKINIIDEIAYQTNLLALNAAIEAARAGEHGKGFAVVAAEVRKLAERSQVASQEIGALAISSVEMAEKAGCLLNEIVPSIAKTSDLVQEIASACDEQTAGANQINDAVSHLNQNTQLSASAAEELAATAEEMSAQAEQLNELIGFFTVDLNKGRQTGIGSKRHMEPKSLVNNAQKGCGTASHAIDDAEFVHFDS</sequence>
<gene>
    <name evidence="10" type="ORF">F6R98_14045</name>
</gene>
<dbReference type="Pfam" id="PF00015">
    <property type="entry name" value="MCPsignal"/>
    <property type="match status" value="1"/>
</dbReference>
<feature type="transmembrane region" description="Helical" evidence="7">
    <location>
        <begin position="7"/>
        <end position="26"/>
    </location>
</feature>
<name>A0A5Q0BKD3_9GAMM</name>
<dbReference type="Proteomes" id="UP000325755">
    <property type="component" value="Chromosome"/>
</dbReference>
<organism evidence="10 11">
    <name type="scientific">Candidatus Methylospira mobilis</name>
    <dbReference type="NCBI Taxonomy" id="1808979"/>
    <lineage>
        <taxon>Bacteria</taxon>
        <taxon>Pseudomonadati</taxon>
        <taxon>Pseudomonadota</taxon>
        <taxon>Gammaproteobacteria</taxon>
        <taxon>Methylococcales</taxon>
        <taxon>Methylococcaceae</taxon>
        <taxon>Candidatus Methylospira</taxon>
    </lineage>
</organism>
<keyword evidence="2" id="KW-0145">Chemotaxis</keyword>
<evidence type="ECO:0000256" key="6">
    <source>
        <dbReference type="SAM" id="MobiDB-lite"/>
    </source>
</evidence>
<feature type="compositionally biased region" description="Low complexity" evidence="6">
    <location>
        <begin position="294"/>
        <end position="310"/>
    </location>
</feature>
<dbReference type="FunFam" id="1.10.287.950:FF:000001">
    <property type="entry name" value="Methyl-accepting chemotaxis sensory transducer"/>
    <property type="match status" value="1"/>
</dbReference>
<dbReference type="Gene3D" id="1.10.287.950">
    <property type="entry name" value="Methyl-accepting chemotaxis protein"/>
    <property type="match status" value="1"/>
</dbReference>
<dbReference type="SMART" id="SM00283">
    <property type="entry name" value="MA"/>
    <property type="match status" value="1"/>
</dbReference>
<dbReference type="OrthoDB" id="9765776at2"/>
<evidence type="ECO:0000256" key="2">
    <source>
        <dbReference type="ARBA" id="ARBA00022500"/>
    </source>
</evidence>
<feature type="domain" description="HAMP" evidence="9">
    <location>
        <begin position="219"/>
        <end position="261"/>
    </location>
</feature>
<comment type="similarity">
    <text evidence="4">Belongs to the methyl-accepting chemotaxis (MCP) protein family.</text>
</comment>
<feature type="domain" description="Methyl-accepting transducer" evidence="8">
    <location>
        <begin position="266"/>
        <end position="481"/>
    </location>
</feature>
<reference evidence="10 11" key="1">
    <citation type="submission" date="2019-09" db="EMBL/GenBank/DDBJ databases">
        <title>Ecophysiology of the spiral-shaped methanotroph Methylospira mobilis as revealed by the complete genome sequence.</title>
        <authorList>
            <person name="Oshkin I.Y."/>
            <person name="Dedysh S.N."/>
            <person name="Miroshnikov K."/>
            <person name="Danilova O.V."/>
            <person name="Hakobyan A."/>
            <person name="Liesack W."/>
        </authorList>
    </citation>
    <scope>NUCLEOTIDE SEQUENCE [LARGE SCALE GENOMIC DNA]</scope>
    <source>
        <strain evidence="10 11">Shm1</strain>
    </source>
</reference>
<keyword evidence="7" id="KW-0472">Membrane</keyword>
<dbReference type="Pfam" id="PF12729">
    <property type="entry name" value="4HB_MCP_1"/>
    <property type="match status" value="1"/>
</dbReference>
<comment type="subcellular location">
    <subcellularLocation>
        <location evidence="1">Membrane</location>
    </subcellularLocation>
</comment>
<accession>A0A5Q0BKD3</accession>
<dbReference type="RefSeq" id="WP_153249584.1">
    <property type="nucleotide sequence ID" value="NZ_CP044205.1"/>
</dbReference>
<evidence type="ECO:0000256" key="1">
    <source>
        <dbReference type="ARBA" id="ARBA00004370"/>
    </source>
</evidence>
<dbReference type="PROSITE" id="PS50885">
    <property type="entry name" value="HAMP"/>
    <property type="match status" value="1"/>
</dbReference>
<dbReference type="PANTHER" id="PTHR43531">
    <property type="entry name" value="PROTEIN ICFG"/>
    <property type="match status" value="1"/>
</dbReference>
<dbReference type="KEGG" id="mmob:F6R98_14045"/>
<evidence type="ECO:0000256" key="7">
    <source>
        <dbReference type="SAM" id="Phobius"/>
    </source>
</evidence>
<dbReference type="PANTHER" id="PTHR43531:SF11">
    <property type="entry name" value="METHYL-ACCEPTING CHEMOTAXIS PROTEIN 3"/>
    <property type="match status" value="1"/>
</dbReference>
<evidence type="ECO:0000259" key="8">
    <source>
        <dbReference type="PROSITE" id="PS50111"/>
    </source>
</evidence>
<keyword evidence="7" id="KW-0812">Transmembrane</keyword>
<dbReference type="InterPro" id="IPR003660">
    <property type="entry name" value="HAMP_dom"/>
</dbReference>
<proteinExistence type="inferred from homology"/>
<dbReference type="InterPro" id="IPR004090">
    <property type="entry name" value="Chemotax_Me-accpt_rcpt"/>
</dbReference>
<evidence type="ECO:0000259" key="9">
    <source>
        <dbReference type="PROSITE" id="PS50885"/>
    </source>
</evidence>
<dbReference type="EMBL" id="CP044205">
    <property type="protein sequence ID" value="QFY43602.1"/>
    <property type="molecule type" value="Genomic_DNA"/>
</dbReference>
<dbReference type="AlphaFoldDB" id="A0A5Q0BKD3"/>
<dbReference type="InParanoid" id="A0A5Q0BKD3"/>
<keyword evidence="11" id="KW-1185">Reference proteome</keyword>
<evidence type="ECO:0000313" key="10">
    <source>
        <dbReference type="EMBL" id="QFY43602.1"/>
    </source>
</evidence>
<dbReference type="GO" id="GO:0006935">
    <property type="term" value="P:chemotaxis"/>
    <property type="evidence" value="ECO:0007669"/>
    <property type="project" value="UniProtKB-KW"/>
</dbReference>